<protein>
    <submittedName>
        <fullName evidence="3">Amidohydrolase</fullName>
    </submittedName>
</protein>
<evidence type="ECO:0000313" key="3">
    <source>
        <dbReference type="EMBL" id="TKV58505.1"/>
    </source>
</evidence>
<name>A0A4V6Y6Q7_9ACTN</name>
<dbReference type="SUPFAM" id="SSF51556">
    <property type="entry name" value="Metallo-dependent hydrolases"/>
    <property type="match status" value="1"/>
</dbReference>
<dbReference type="InterPro" id="IPR006680">
    <property type="entry name" value="Amidohydro-rel"/>
</dbReference>
<reference evidence="3 4" key="1">
    <citation type="submission" date="2019-05" db="EMBL/GenBank/DDBJ databases">
        <title>Nakamurella sp. N5BH11, whole genome shotgun sequence.</title>
        <authorList>
            <person name="Tuo L."/>
        </authorList>
    </citation>
    <scope>NUCLEOTIDE SEQUENCE [LARGE SCALE GENOMIC DNA]</scope>
    <source>
        <strain evidence="3 4">N5BH11</strain>
    </source>
</reference>
<accession>A0A4V6Y6Q7</accession>
<comment type="caution">
    <text evidence="3">The sequence shown here is derived from an EMBL/GenBank/DDBJ whole genome shotgun (WGS) entry which is preliminary data.</text>
</comment>
<dbReference type="Gene3D" id="3.20.20.140">
    <property type="entry name" value="Metal-dependent hydrolases"/>
    <property type="match status" value="1"/>
</dbReference>
<evidence type="ECO:0000256" key="1">
    <source>
        <dbReference type="ARBA" id="ARBA00038310"/>
    </source>
</evidence>
<dbReference type="OrthoDB" id="5450317at2"/>
<feature type="domain" description="Amidohydrolase-related" evidence="2">
    <location>
        <begin position="7"/>
        <end position="302"/>
    </location>
</feature>
<sequence length="309" mass="33959">MLDLDVIDAHHHLCDLGPASYPWLEGPAQRRYHGDDFPLRRRYLLDDYLADAAELAPLGGRLIGSVHVENGAADPAWESRWIDEVVSQSGAGAPSVQVVKVDLHAADAVDRIGALAALPSVRGVRDILNWHPDPFYSHRDRADLMRDPAWRRGFRALAAAGLSFDLQVFPDQLDEAAALAAEHGDTTIVLDHAGMPIERDASALDRWKRQMARVAAEPNTTVKISALGTNDHTWTPDSIRRIVLDTIDVFTPQRCMFGSNFPVDGLYSTFGALYTAFDEITAGFTAIERAALFAETAARVYRMGPVHAP</sequence>
<evidence type="ECO:0000259" key="2">
    <source>
        <dbReference type="Pfam" id="PF04909"/>
    </source>
</evidence>
<keyword evidence="3" id="KW-0378">Hydrolase</keyword>
<dbReference type="EMBL" id="SZZH01000003">
    <property type="protein sequence ID" value="TKV58505.1"/>
    <property type="molecule type" value="Genomic_DNA"/>
</dbReference>
<organism evidence="3 4">
    <name type="scientific">Nakamurella flava</name>
    <dbReference type="NCBI Taxonomy" id="2576308"/>
    <lineage>
        <taxon>Bacteria</taxon>
        <taxon>Bacillati</taxon>
        <taxon>Actinomycetota</taxon>
        <taxon>Actinomycetes</taxon>
        <taxon>Nakamurellales</taxon>
        <taxon>Nakamurellaceae</taxon>
        <taxon>Nakamurella</taxon>
    </lineage>
</organism>
<comment type="similarity">
    <text evidence="1">Belongs to the metallo-dependent hydrolases superfamily.</text>
</comment>
<dbReference type="InterPro" id="IPR032466">
    <property type="entry name" value="Metal_Hydrolase"/>
</dbReference>
<proteinExistence type="inferred from homology"/>
<evidence type="ECO:0000313" key="4">
    <source>
        <dbReference type="Proteomes" id="UP000306985"/>
    </source>
</evidence>
<dbReference type="Proteomes" id="UP000306985">
    <property type="component" value="Unassembled WGS sequence"/>
</dbReference>
<dbReference type="Pfam" id="PF04909">
    <property type="entry name" value="Amidohydro_2"/>
    <property type="match status" value="1"/>
</dbReference>
<dbReference type="GO" id="GO:0016787">
    <property type="term" value="F:hydrolase activity"/>
    <property type="evidence" value="ECO:0007669"/>
    <property type="project" value="UniProtKB-KW"/>
</dbReference>
<dbReference type="InterPro" id="IPR052350">
    <property type="entry name" value="Metallo-dep_Lactonases"/>
</dbReference>
<dbReference type="AlphaFoldDB" id="A0A4V6Y6Q7"/>
<dbReference type="RefSeq" id="WP_137450168.1">
    <property type="nucleotide sequence ID" value="NZ_SZZH01000003.1"/>
</dbReference>
<keyword evidence="4" id="KW-1185">Reference proteome</keyword>
<gene>
    <name evidence="3" type="ORF">FDO65_13215</name>
</gene>
<dbReference type="PANTHER" id="PTHR43569:SF1">
    <property type="entry name" value="BLL3371 PROTEIN"/>
    <property type="match status" value="1"/>
</dbReference>
<dbReference type="PANTHER" id="PTHR43569">
    <property type="entry name" value="AMIDOHYDROLASE"/>
    <property type="match status" value="1"/>
</dbReference>